<accession>A0A2U1KSC5</accession>
<proteinExistence type="predicted"/>
<sequence>MTAQENHRLTITIQRKIYGHATDIEIWPLNEESVFQAFAVSGVVYIERERGRPICNMSAALQCWHIRGDGQAFDASSVYDQYPSLFTIKIHHGGKFTDMPNRKYVDGEVTFVDLVDSNVCKVDILDTIMYQILEIQDKMFYHYKIPLKSLDIGLRTLANDSDMTELIKHVKRHKTIYVFAVESEFVDPMKPTLDITESDLEVLDFDSFESDVGDETESAGRKGLRKLRKHTGNTKLKNNFFVGKEFPNRDLAKDMIRAHAVETRRNIMIVKNDKIRVRAECFGMVPVKVKMTKDLIIHSDKLKAVTDEQDRKKKEGNIEGSDR</sequence>
<dbReference type="Proteomes" id="UP000245207">
    <property type="component" value="Unassembled WGS sequence"/>
</dbReference>
<reference evidence="2 3" key="1">
    <citation type="journal article" date="2018" name="Mol. Plant">
        <title>The genome of Artemisia annua provides insight into the evolution of Asteraceae family and artemisinin biosynthesis.</title>
        <authorList>
            <person name="Shen Q."/>
            <person name="Zhang L."/>
            <person name="Liao Z."/>
            <person name="Wang S."/>
            <person name="Yan T."/>
            <person name="Shi P."/>
            <person name="Liu M."/>
            <person name="Fu X."/>
            <person name="Pan Q."/>
            <person name="Wang Y."/>
            <person name="Lv Z."/>
            <person name="Lu X."/>
            <person name="Zhang F."/>
            <person name="Jiang W."/>
            <person name="Ma Y."/>
            <person name="Chen M."/>
            <person name="Hao X."/>
            <person name="Li L."/>
            <person name="Tang Y."/>
            <person name="Lv G."/>
            <person name="Zhou Y."/>
            <person name="Sun X."/>
            <person name="Brodelius P.E."/>
            <person name="Rose J.K.C."/>
            <person name="Tang K."/>
        </authorList>
    </citation>
    <scope>NUCLEOTIDE SEQUENCE [LARGE SCALE GENOMIC DNA]</scope>
    <source>
        <strain evidence="3">cv. Huhao1</strain>
        <tissue evidence="2">Leaf</tissue>
    </source>
</reference>
<keyword evidence="3" id="KW-1185">Reference proteome</keyword>
<comment type="caution">
    <text evidence="2">The sequence shown here is derived from an EMBL/GenBank/DDBJ whole genome shotgun (WGS) entry which is preliminary data.</text>
</comment>
<evidence type="ECO:0000313" key="2">
    <source>
        <dbReference type="EMBL" id="PWA39646.1"/>
    </source>
</evidence>
<protein>
    <submittedName>
        <fullName evidence="2">Transposase, MuDR</fullName>
    </submittedName>
</protein>
<name>A0A2U1KSC5_ARTAN</name>
<dbReference type="AlphaFoldDB" id="A0A2U1KSC5"/>
<evidence type="ECO:0000313" key="3">
    <source>
        <dbReference type="Proteomes" id="UP000245207"/>
    </source>
</evidence>
<gene>
    <name evidence="2" type="ORF">CTI12_AA554040</name>
</gene>
<organism evidence="2 3">
    <name type="scientific">Artemisia annua</name>
    <name type="common">Sweet wormwood</name>
    <dbReference type="NCBI Taxonomy" id="35608"/>
    <lineage>
        <taxon>Eukaryota</taxon>
        <taxon>Viridiplantae</taxon>
        <taxon>Streptophyta</taxon>
        <taxon>Embryophyta</taxon>
        <taxon>Tracheophyta</taxon>
        <taxon>Spermatophyta</taxon>
        <taxon>Magnoliopsida</taxon>
        <taxon>eudicotyledons</taxon>
        <taxon>Gunneridae</taxon>
        <taxon>Pentapetalae</taxon>
        <taxon>asterids</taxon>
        <taxon>campanulids</taxon>
        <taxon>Asterales</taxon>
        <taxon>Asteraceae</taxon>
        <taxon>Asteroideae</taxon>
        <taxon>Anthemideae</taxon>
        <taxon>Artemisiinae</taxon>
        <taxon>Artemisia</taxon>
    </lineage>
</organism>
<feature type="domain" description="PB1-like" evidence="1">
    <location>
        <begin position="85"/>
        <end position="177"/>
    </location>
</feature>
<dbReference type="InterPro" id="IPR058594">
    <property type="entry name" value="PB1-like_dom_pln"/>
</dbReference>
<dbReference type="Pfam" id="PF26130">
    <property type="entry name" value="PB1-like"/>
    <property type="match status" value="1"/>
</dbReference>
<evidence type="ECO:0000259" key="1">
    <source>
        <dbReference type="Pfam" id="PF26130"/>
    </source>
</evidence>
<dbReference type="EMBL" id="PKPP01014442">
    <property type="protein sequence ID" value="PWA39646.1"/>
    <property type="molecule type" value="Genomic_DNA"/>
</dbReference>
<dbReference type="OrthoDB" id="10401221at2759"/>